<dbReference type="GO" id="GO:0000981">
    <property type="term" value="F:DNA-binding transcription factor activity, RNA polymerase II-specific"/>
    <property type="evidence" value="ECO:0007669"/>
    <property type="project" value="InterPro"/>
</dbReference>
<keyword evidence="7" id="KW-1185">Reference proteome</keyword>
<accession>A0AAD4KJA3</accession>
<evidence type="ECO:0000256" key="2">
    <source>
        <dbReference type="ARBA" id="ARBA00023125"/>
    </source>
</evidence>
<name>A0AAD4KJA3_9EURO</name>
<dbReference type="Proteomes" id="UP001201262">
    <property type="component" value="Unassembled WGS sequence"/>
</dbReference>
<reference evidence="6" key="1">
    <citation type="submission" date="2021-12" db="EMBL/GenBank/DDBJ databases">
        <title>Convergent genome expansion in fungi linked to evolution of root-endophyte symbiosis.</title>
        <authorList>
            <consortium name="DOE Joint Genome Institute"/>
            <person name="Ke Y.-H."/>
            <person name="Bonito G."/>
            <person name="Liao H.-L."/>
            <person name="Looney B."/>
            <person name="Rojas-Flechas A."/>
            <person name="Nash J."/>
            <person name="Hameed K."/>
            <person name="Schadt C."/>
            <person name="Martin F."/>
            <person name="Crous P.W."/>
            <person name="Miettinen O."/>
            <person name="Magnuson J.K."/>
            <person name="Labbe J."/>
            <person name="Jacobson D."/>
            <person name="Doktycz M.J."/>
            <person name="Veneault-Fourrey C."/>
            <person name="Kuo A."/>
            <person name="Mondo S."/>
            <person name="Calhoun S."/>
            <person name="Riley R."/>
            <person name="Ohm R."/>
            <person name="LaButti K."/>
            <person name="Andreopoulos B."/>
            <person name="Pangilinan J."/>
            <person name="Nolan M."/>
            <person name="Tritt A."/>
            <person name="Clum A."/>
            <person name="Lipzen A."/>
            <person name="Daum C."/>
            <person name="Barry K."/>
            <person name="Grigoriev I.V."/>
            <person name="Vilgalys R."/>
        </authorList>
    </citation>
    <scope>NUCLEOTIDE SEQUENCE</scope>
    <source>
        <strain evidence="6">PMI_201</strain>
    </source>
</reference>
<dbReference type="InterPro" id="IPR036864">
    <property type="entry name" value="Zn2-C6_fun-type_DNA-bd_sf"/>
</dbReference>
<dbReference type="CDD" id="cd00067">
    <property type="entry name" value="GAL4"/>
    <property type="match status" value="1"/>
</dbReference>
<dbReference type="SMART" id="SM00066">
    <property type="entry name" value="GAL4"/>
    <property type="match status" value="1"/>
</dbReference>
<dbReference type="Gene3D" id="4.10.240.10">
    <property type="entry name" value="Zn(2)-C6 fungal-type DNA-binding domain"/>
    <property type="match status" value="1"/>
</dbReference>
<organism evidence="6 7">
    <name type="scientific">Talaromyces proteolyticus</name>
    <dbReference type="NCBI Taxonomy" id="1131652"/>
    <lineage>
        <taxon>Eukaryota</taxon>
        <taxon>Fungi</taxon>
        <taxon>Dikarya</taxon>
        <taxon>Ascomycota</taxon>
        <taxon>Pezizomycotina</taxon>
        <taxon>Eurotiomycetes</taxon>
        <taxon>Eurotiomycetidae</taxon>
        <taxon>Eurotiales</taxon>
        <taxon>Trichocomaceae</taxon>
        <taxon>Talaromyces</taxon>
        <taxon>Talaromyces sect. Bacilispori</taxon>
    </lineage>
</organism>
<dbReference type="PROSITE" id="PS50048">
    <property type="entry name" value="ZN2_CY6_FUNGAL_2"/>
    <property type="match status" value="1"/>
</dbReference>
<keyword evidence="2" id="KW-0238">DNA-binding</keyword>
<sequence>MSESKKGRSRNGCFTCRTRKVRCINADQRSIPSTSGRGADRFCSNCERLGLECRWSAPEAGEEYTPPPKRRRQSVRKNLPPTAATNAVDPDASLAAASSSLSCIEAQQPTLTEADQSLPQLDFSDPLFGVDLDHWEMDLPFDSLDFMISVPSSPLASHPTQVNPPSGDSRPPLEISWNLQSLTGDFRGLSSSITDENRRLIEHYLQALQGYSKLADHPRDSNLFLSAFSASLSFPPLFYAVLAFSSAHLAMNDPSFTDQAQMYDRMSSEYLEIFRLQQNISIEGLLSAIFVKVKKIHITGGSIEPFLNLMQMAADILSSDQGRQYLRGSPTLGRRIITRLIVLDARAASYRLGGGQFIHCARAISALSDMFPNTVRIDPATDGIMCLLQVSLLRMRVADLDLRIHQQMQSEIISTPPVRTEEVTSLYASLQAHIRAWEVSMKVSVDFENESALPPEGTLDAVGYRDYTVLSALHSTRLYLYFIYPLPICPVHHSVSTVLHCELMIQKDPSRANSPASLLPSSLFLAGLCTSNILYRDWVLRILKQGERWGIYIRKVGDLLGDIVQTRLQGLPVDIRNAMERATGTFVI</sequence>
<dbReference type="GeneID" id="70240195"/>
<protein>
    <recommendedName>
        <fullName evidence="5">Zn(2)-C6 fungal-type domain-containing protein</fullName>
    </recommendedName>
</protein>
<evidence type="ECO:0000256" key="3">
    <source>
        <dbReference type="ARBA" id="ARBA00023163"/>
    </source>
</evidence>
<evidence type="ECO:0000313" key="6">
    <source>
        <dbReference type="EMBL" id="KAH8693646.1"/>
    </source>
</evidence>
<dbReference type="RefSeq" id="XP_046069316.1">
    <property type="nucleotide sequence ID" value="XM_046209908.1"/>
</dbReference>
<dbReference type="GO" id="GO:0003677">
    <property type="term" value="F:DNA binding"/>
    <property type="evidence" value="ECO:0007669"/>
    <property type="project" value="UniProtKB-KW"/>
</dbReference>
<proteinExistence type="predicted"/>
<comment type="caution">
    <text evidence="6">The sequence shown here is derived from an EMBL/GenBank/DDBJ whole genome shotgun (WGS) entry which is preliminary data.</text>
</comment>
<keyword evidence="1" id="KW-0805">Transcription regulation</keyword>
<dbReference type="PANTHER" id="PTHR37534:SF46">
    <property type="entry name" value="ZN(II)2CYS6 TRANSCRIPTION FACTOR (EUROFUNG)"/>
    <property type="match status" value="1"/>
</dbReference>
<evidence type="ECO:0000256" key="1">
    <source>
        <dbReference type="ARBA" id="ARBA00023015"/>
    </source>
</evidence>
<dbReference type="CDD" id="cd12148">
    <property type="entry name" value="fungal_TF_MHR"/>
    <property type="match status" value="1"/>
</dbReference>
<evidence type="ECO:0000256" key="4">
    <source>
        <dbReference type="ARBA" id="ARBA00023242"/>
    </source>
</evidence>
<dbReference type="AlphaFoldDB" id="A0AAD4KJA3"/>
<keyword evidence="3" id="KW-0804">Transcription</keyword>
<evidence type="ECO:0000259" key="5">
    <source>
        <dbReference type="PROSITE" id="PS50048"/>
    </source>
</evidence>
<keyword evidence="4" id="KW-0539">Nucleus</keyword>
<dbReference type="Pfam" id="PF00172">
    <property type="entry name" value="Zn_clus"/>
    <property type="match status" value="1"/>
</dbReference>
<dbReference type="InterPro" id="IPR001138">
    <property type="entry name" value="Zn2Cys6_DnaBD"/>
</dbReference>
<dbReference type="PANTHER" id="PTHR37534">
    <property type="entry name" value="TRANSCRIPTIONAL ACTIVATOR PROTEIN UGA3"/>
    <property type="match status" value="1"/>
</dbReference>
<feature type="domain" description="Zn(2)-C6 fungal-type" evidence="5">
    <location>
        <begin position="12"/>
        <end position="55"/>
    </location>
</feature>
<dbReference type="GO" id="GO:0008270">
    <property type="term" value="F:zinc ion binding"/>
    <property type="evidence" value="ECO:0007669"/>
    <property type="project" value="InterPro"/>
</dbReference>
<gene>
    <name evidence="6" type="ORF">BGW36DRAFT_208713</name>
</gene>
<dbReference type="SUPFAM" id="SSF57701">
    <property type="entry name" value="Zn2/Cys6 DNA-binding domain"/>
    <property type="match status" value="1"/>
</dbReference>
<evidence type="ECO:0000313" key="7">
    <source>
        <dbReference type="Proteomes" id="UP001201262"/>
    </source>
</evidence>
<dbReference type="EMBL" id="JAJTJA010000009">
    <property type="protein sequence ID" value="KAH8693646.1"/>
    <property type="molecule type" value="Genomic_DNA"/>
</dbReference>